<evidence type="ECO:0000313" key="4">
    <source>
        <dbReference type="Proteomes" id="UP000178656"/>
    </source>
</evidence>
<dbReference type="EMBL" id="MFGM01000006">
    <property type="protein sequence ID" value="OGF38217.1"/>
    <property type="molecule type" value="Genomic_DNA"/>
</dbReference>
<dbReference type="PANTHER" id="PTHR36303">
    <property type="entry name" value="2',3'-CYCLIC-NUCLEOTIDE 2'-PHOSPHODIESTERASE"/>
    <property type="match status" value="1"/>
</dbReference>
<feature type="active site" description="Proton donor" evidence="1">
    <location>
        <position position="68"/>
    </location>
</feature>
<dbReference type="InterPro" id="IPR029052">
    <property type="entry name" value="Metallo-depent_PP-like"/>
</dbReference>
<dbReference type="NCBIfam" id="TIGR00282">
    <property type="entry name" value="TIGR00282 family metallophosphoesterase"/>
    <property type="match status" value="1"/>
</dbReference>
<organism evidence="3 4">
    <name type="scientific">Candidatus Falkowbacteria bacterium RIFOXYC2_FULL_48_21</name>
    <dbReference type="NCBI Taxonomy" id="1798005"/>
    <lineage>
        <taxon>Bacteria</taxon>
        <taxon>Candidatus Falkowiibacteriota</taxon>
    </lineage>
</organism>
<dbReference type="AlphaFoldDB" id="A0A1F5TH15"/>
<dbReference type="SUPFAM" id="SSF56300">
    <property type="entry name" value="Metallo-dependent phosphatases"/>
    <property type="match status" value="1"/>
</dbReference>
<feature type="binding site" evidence="2">
    <location>
        <position position="39"/>
    </location>
    <ligand>
        <name>Fe cation</name>
        <dbReference type="ChEBI" id="CHEBI:24875"/>
        <label>1</label>
    </ligand>
</feature>
<feature type="binding site" evidence="2">
    <location>
        <position position="153"/>
    </location>
    <ligand>
        <name>Fe cation</name>
        <dbReference type="ChEBI" id="CHEBI:24875"/>
        <label>2</label>
    </ligand>
</feature>
<name>A0A1F5TH15_9BACT</name>
<proteinExistence type="predicted"/>
<evidence type="ECO:0000256" key="1">
    <source>
        <dbReference type="PIRSR" id="PIRSR004789-50"/>
    </source>
</evidence>
<dbReference type="Gene3D" id="3.60.21.10">
    <property type="match status" value="1"/>
</dbReference>
<accession>A0A1F5TH15</accession>
<evidence type="ECO:0000256" key="2">
    <source>
        <dbReference type="PIRSR" id="PIRSR004789-51"/>
    </source>
</evidence>
<feature type="binding site" evidence="2">
    <location>
        <position position="8"/>
    </location>
    <ligand>
        <name>Fe cation</name>
        <dbReference type="ChEBI" id="CHEBI:24875"/>
        <label>1</label>
    </ligand>
</feature>
<dbReference type="PIRSF" id="PIRSF004789">
    <property type="entry name" value="DR1281"/>
    <property type="match status" value="1"/>
</dbReference>
<dbReference type="Proteomes" id="UP000178656">
    <property type="component" value="Unassembled WGS sequence"/>
</dbReference>
<evidence type="ECO:0000313" key="3">
    <source>
        <dbReference type="EMBL" id="OGF38217.1"/>
    </source>
</evidence>
<reference evidence="3 4" key="1">
    <citation type="journal article" date="2016" name="Nat. Commun.">
        <title>Thousands of microbial genomes shed light on interconnected biogeochemical processes in an aquifer system.</title>
        <authorList>
            <person name="Anantharaman K."/>
            <person name="Brown C.T."/>
            <person name="Hug L.A."/>
            <person name="Sharon I."/>
            <person name="Castelle C.J."/>
            <person name="Probst A.J."/>
            <person name="Thomas B.C."/>
            <person name="Singh A."/>
            <person name="Wilkins M.J."/>
            <person name="Karaoz U."/>
            <person name="Brodie E.L."/>
            <person name="Williams K.H."/>
            <person name="Hubbard S.S."/>
            <person name="Banfield J.F."/>
        </authorList>
    </citation>
    <scope>NUCLEOTIDE SEQUENCE [LARGE SCALE GENOMIC DNA]</scope>
</reference>
<dbReference type="PANTHER" id="PTHR36303:SF1">
    <property type="entry name" value="2',3'-CYCLIC-NUCLEOTIDE 2'-PHOSPHODIESTERASE"/>
    <property type="match status" value="1"/>
</dbReference>
<protein>
    <submittedName>
        <fullName evidence="3">Metallophosphoesterase</fullName>
    </submittedName>
</protein>
<dbReference type="InterPro" id="IPR005235">
    <property type="entry name" value="YmdB-like"/>
</dbReference>
<dbReference type="GO" id="GO:0046872">
    <property type="term" value="F:metal ion binding"/>
    <property type="evidence" value="ECO:0007669"/>
    <property type="project" value="UniProtKB-KW"/>
</dbReference>
<keyword evidence="2" id="KW-0479">Metal-binding</keyword>
<feature type="binding site" evidence="2">
    <location>
        <position position="67"/>
    </location>
    <ligand>
        <name>Fe cation</name>
        <dbReference type="ChEBI" id="CHEBI:24875"/>
        <label>2</label>
    </ligand>
</feature>
<feature type="binding site" evidence="2">
    <location>
        <position position="178"/>
    </location>
    <ligand>
        <name>Fe cation</name>
        <dbReference type="ChEBI" id="CHEBI:24875"/>
        <label>2</label>
    </ligand>
</feature>
<feature type="binding site" evidence="2">
    <location>
        <position position="39"/>
    </location>
    <ligand>
        <name>Fe cation</name>
        <dbReference type="ChEBI" id="CHEBI:24875"/>
        <label>2</label>
    </ligand>
</feature>
<sequence>MKVLFLGDIVGKIGRKAVAEALPKLRKKYKPDLVIANAENLAHGHGVTEKTLKEMMAVGVDFFTSGNHVWDNAEGEKVIIENKLPIIRPANYPEGVPGDGHKIIEVGVYRVLIVNLMGRVFFRENFDCPFRKLEQILNETKHEKISAVIVDFHAEATSEKNVLARYFDGQVSAVFGTHTHIQTADEQILKNGTGFITDAGMVGLKDSSLGVDIKNIVQNFLTQLPTTFDIPEQGTCTVDGVFAIIEPETRATRKIERIKLDVEV</sequence>
<gene>
    <name evidence="3" type="ORF">A2482_04000</name>
</gene>
<feature type="binding site" evidence="2">
    <location>
        <position position="180"/>
    </location>
    <ligand>
        <name>Fe cation</name>
        <dbReference type="ChEBI" id="CHEBI:24875"/>
        <label>1</label>
    </ligand>
</feature>
<dbReference type="Pfam" id="PF13277">
    <property type="entry name" value="YmdB"/>
    <property type="match status" value="1"/>
</dbReference>
<dbReference type="GO" id="GO:0004113">
    <property type="term" value="F:2',3'-cyclic-nucleotide 3'-phosphodiesterase activity"/>
    <property type="evidence" value="ECO:0007669"/>
    <property type="project" value="TreeGrafter"/>
</dbReference>
<comment type="caution">
    <text evidence="3">The sequence shown here is derived from an EMBL/GenBank/DDBJ whole genome shotgun (WGS) entry which is preliminary data.</text>
</comment>
<feature type="binding site" evidence="2">
    <location>
        <position position="40"/>
    </location>
    <ligand>
        <name>Fe cation</name>
        <dbReference type="ChEBI" id="CHEBI:24875"/>
        <label>1</label>
    </ligand>
</feature>